<evidence type="ECO:0000256" key="4">
    <source>
        <dbReference type="ARBA" id="ARBA00022692"/>
    </source>
</evidence>
<sequence length="851" mass="93801">MANNPGRPIPSIKVKSFETKDEVDVWLFSNPMYCPGALHFVERNATVVSYGIQTNSTPVAKRGQYEDPTFKFQIPLQIAAEREIARSLIGDPNFSWVVALKEFAHPPEEIPSAMQTVGPTFFLAISMFGFVFQMSSLITEKELKLRQAMTIMGLYDSAYWFSWLTWEGIITLLSSLFITLFGMIFQFDMFLKNNFAVIFLIFFLFQLNMIGFAFMLSAFISKSSSSTTAGFSIFIVGSITQIVTAAGFPYNNSIGIIFRIIWSLFPPNLLAKALGILASATSPPHDTGIKWSGITKCPPNETDCVITISDIYKWLVVTFFLWFVLAIYFDNIIPNVSGVRKSVFYFLNPGYWIGKGGNKVQEGGICSCIGSVPEQEPLTPDDEDVLEEENTVKKQTREGIVDPNIAVQIRGLSKSYPGTTKFGCCRCKRTSPYHALKGLWVNFSKDQLFCLLGPNGAGKTTTINCLTGITPVTGGDALIYGNSARNSVGMAKIRQIIGVCPQFDILWDALSGKEHLHLFASIKGLPPASIKVVVQKSLVEVRLTEAAKMRAGSYSGGMKRRLSVAIALIGDPKLVILDEPTTGMDPITRRHVWDIIEDAKKGRAIVLTTHSMEEADILSDRIAIMAKGRLRCIGTSIRLKSRFGTGFIANVSFSGSTNGQSPPNGDAVTTPHHEAVKQFFKYHLDVLPREENKAFLTYVIPHDREALLTKFFKELQDRESEFGISDIQLGLTTLEEVFLNIARQAELETAAAEGRLVTLTLTSGALIEIPIGARFIGIPGTESAENPRGVMVEVYWVQDDTGSLCISGHSPETPIPPNVEPMPSRAPTSRRSLPVHGVVIHPDQISSTTTH</sequence>
<dbReference type="SMART" id="SM00382">
    <property type="entry name" value="AAA"/>
    <property type="match status" value="1"/>
</dbReference>
<keyword evidence="6" id="KW-0067">ATP-binding</keyword>
<keyword evidence="7 10" id="KW-1133">Transmembrane helix</keyword>
<evidence type="ECO:0000256" key="7">
    <source>
        <dbReference type="ARBA" id="ARBA00022989"/>
    </source>
</evidence>
<dbReference type="PROSITE" id="PS00211">
    <property type="entry name" value="ABC_TRANSPORTER_1"/>
    <property type="match status" value="1"/>
</dbReference>
<dbReference type="Proteomes" id="UP001457282">
    <property type="component" value="Unassembled WGS sequence"/>
</dbReference>
<evidence type="ECO:0000256" key="2">
    <source>
        <dbReference type="ARBA" id="ARBA00008526"/>
    </source>
</evidence>
<dbReference type="CDD" id="cd03263">
    <property type="entry name" value="ABC_subfamily_A"/>
    <property type="match status" value="1"/>
</dbReference>
<protein>
    <recommendedName>
        <fullName evidence="11">ABC transporter domain-containing protein</fullName>
    </recommendedName>
</protein>
<comment type="similarity">
    <text evidence="2">Belongs to the ABC transporter superfamily. ABCA family. CPR flippase (TC 3.A.1.211) subfamily.</text>
</comment>
<dbReference type="InterPro" id="IPR027417">
    <property type="entry name" value="P-loop_NTPase"/>
</dbReference>
<dbReference type="PANTHER" id="PTHR19229">
    <property type="entry name" value="ATP-BINDING CASSETTE TRANSPORTER SUBFAMILY A ABCA"/>
    <property type="match status" value="1"/>
</dbReference>
<evidence type="ECO:0000256" key="9">
    <source>
        <dbReference type="SAM" id="MobiDB-lite"/>
    </source>
</evidence>
<dbReference type="GO" id="GO:0016887">
    <property type="term" value="F:ATP hydrolysis activity"/>
    <property type="evidence" value="ECO:0007669"/>
    <property type="project" value="InterPro"/>
</dbReference>
<feature type="domain" description="ABC transporter" evidence="11">
    <location>
        <begin position="407"/>
        <end position="652"/>
    </location>
</feature>
<comment type="caution">
    <text evidence="12">The sequence shown here is derived from an EMBL/GenBank/DDBJ whole genome shotgun (WGS) entry which is preliminary data.</text>
</comment>
<evidence type="ECO:0000313" key="13">
    <source>
        <dbReference type="Proteomes" id="UP001457282"/>
    </source>
</evidence>
<feature type="transmembrane region" description="Helical" evidence="10">
    <location>
        <begin position="197"/>
        <end position="219"/>
    </location>
</feature>
<dbReference type="Pfam" id="PF25158">
    <property type="entry name" value="ABCA11_C"/>
    <property type="match status" value="1"/>
</dbReference>
<feature type="transmembrane region" description="Helical" evidence="10">
    <location>
        <begin position="231"/>
        <end position="250"/>
    </location>
</feature>
<keyword evidence="5" id="KW-0547">Nucleotide-binding</keyword>
<keyword evidence="8 10" id="KW-0472">Membrane</keyword>
<dbReference type="GO" id="GO:0016020">
    <property type="term" value="C:membrane"/>
    <property type="evidence" value="ECO:0007669"/>
    <property type="project" value="UniProtKB-SubCell"/>
</dbReference>
<evidence type="ECO:0000256" key="10">
    <source>
        <dbReference type="SAM" id="Phobius"/>
    </source>
</evidence>
<evidence type="ECO:0000256" key="1">
    <source>
        <dbReference type="ARBA" id="ARBA00004141"/>
    </source>
</evidence>
<dbReference type="InterPro" id="IPR013525">
    <property type="entry name" value="ABC2_TM"/>
</dbReference>
<evidence type="ECO:0000256" key="8">
    <source>
        <dbReference type="ARBA" id="ARBA00023136"/>
    </source>
</evidence>
<keyword evidence="3" id="KW-0813">Transport</keyword>
<dbReference type="InterPro" id="IPR026082">
    <property type="entry name" value="ABCA"/>
</dbReference>
<dbReference type="SUPFAM" id="SSF52540">
    <property type="entry name" value="P-loop containing nucleoside triphosphate hydrolases"/>
    <property type="match status" value="1"/>
</dbReference>
<dbReference type="PANTHER" id="PTHR19229:SF205">
    <property type="entry name" value="ABC TRANSPORTER A FAMILY MEMBER 1-RELATED"/>
    <property type="match status" value="1"/>
</dbReference>
<organism evidence="12 13">
    <name type="scientific">Rubus argutus</name>
    <name type="common">Southern blackberry</name>
    <dbReference type="NCBI Taxonomy" id="59490"/>
    <lineage>
        <taxon>Eukaryota</taxon>
        <taxon>Viridiplantae</taxon>
        <taxon>Streptophyta</taxon>
        <taxon>Embryophyta</taxon>
        <taxon>Tracheophyta</taxon>
        <taxon>Spermatophyta</taxon>
        <taxon>Magnoliopsida</taxon>
        <taxon>eudicotyledons</taxon>
        <taxon>Gunneridae</taxon>
        <taxon>Pentapetalae</taxon>
        <taxon>rosids</taxon>
        <taxon>fabids</taxon>
        <taxon>Rosales</taxon>
        <taxon>Rosaceae</taxon>
        <taxon>Rosoideae</taxon>
        <taxon>Rosoideae incertae sedis</taxon>
        <taxon>Rubus</taxon>
    </lineage>
</organism>
<dbReference type="AlphaFoldDB" id="A0AAW1XUW6"/>
<dbReference type="FunFam" id="3.40.50.300:FF:000665">
    <property type="entry name" value="ABC transporter A family member 2"/>
    <property type="match status" value="1"/>
</dbReference>
<dbReference type="InterPro" id="IPR056788">
    <property type="entry name" value="ABCA2/9/11_C"/>
</dbReference>
<dbReference type="Pfam" id="PF12698">
    <property type="entry name" value="ABC2_membrane_3"/>
    <property type="match status" value="1"/>
</dbReference>
<gene>
    <name evidence="12" type="ORF">M0R45_016906</name>
</gene>
<feature type="transmembrane region" description="Helical" evidence="10">
    <location>
        <begin position="121"/>
        <end position="139"/>
    </location>
</feature>
<proteinExistence type="inferred from homology"/>
<dbReference type="InterPro" id="IPR003593">
    <property type="entry name" value="AAA+_ATPase"/>
</dbReference>
<comment type="subcellular location">
    <subcellularLocation>
        <location evidence="1">Membrane</location>
        <topology evidence="1">Multi-pass membrane protein</topology>
    </subcellularLocation>
</comment>
<feature type="transmembrane region" description="Helical" evidence="10">
    <location>
        <begin position="311"/>
        <end position="329"/>
    </location>
</feature>
<evidence type="ECO:0000256" key="5">
    <source>
        <dbReference type="ARBA" id="ARBA00022741"/>
    </source>
</evidence>
<accession>A0AAW1XUW6</accession>
<evidence type="ECO:0000256" key="3">
    <source>
        <dbReference type="ARBA" id="ARBA00022448"/>
    </source>
</evidence>
<feature type="transmembrane region" description="Helical" evidence="10">
    <location>
        <begin position="160"/>
        <end position="185"/>
    </location>
</feature>
<reference evidence="12 13" key="1">
    <citation type="journal article" date="2023" name="G3 (Bethesda)">
        <title>A chromosome-length genome assembly and annotation of blackberry (Rubus argutus, cv. 'Hillquist').</title>
        <authorList>
            <person name="Bruna T."/>
            <person name="Aryal R."/>
            <person name="Dudchenko O."/>
            <person name="Sargent D.J."/>
            <person name="Mead D."/>
            <person name="Buti M."/>
            <person name="Cavallini A."/>
            <person name="Hytonen T."/>
            <person name="Andres J."/>
            <person name="Pham M."/>
            <person name="Weisz D."/>
            <person name="Mascagni F."/>
            <person name="Usai G."/>
            <person name="Natali L."/>
            <person name="Bassil N."/>
            <person name="Fernandez G.E."/>
            <person name="Lomsadze A."/>
            <person name="Armour M."/>
            <person name="Olukolu B."/>
            <person name="Poorten T."/>
            <person name="Britton C."/>
            <person name="Davik J."/>
            <person name="Ashrafi H."/>
            <person name="Aiden E.L."/>
            <person name="Borodovsky M."/>
            <person name="Worthington M."/>
        </authorList>
    </citation>
    <scope>NUCLEOTIDE SEQUENCE [LARGE SCALE GENOMIC DNA]</scope>
    <source>
        <strain evidence="12">PI 553951</strain>
    </source>
</reference>
<evidence type="ECO:0000259" key="11">
    <source>
        <dbReference type="PROSITE" id="PS50893"/>
    </source>
</evidence>
<keyword evidence="4 10" id="KW-0812">Transmembrane</keyword>
<evidence type="ECO:0000256" key="6">
    <source>
        <dbReference type="ARBA" id="ARBA00022840"/>
    </source>
</evidence>
<dbReference type="Pfam" id="PF00005">
    <property type="entry name" value="ABC_tran"/>
    <property type="match status" value="1"/>
</dbReference>
<dbReference type="InterPro" id="IPR017871">
    <property type="entry name" value="ABC_transporter-like_CS"/>
</dbReference>
<dbReference type="GO" id="GO:0005524">
    <property type="term" value="F:ATP binding"/>
    <property type="evidence" value="ECO:0007669"/>
    <property type="project" value="UniProtKB-KW"/>
</dbReference>
<dbReference type="PROSITE" id="PS50893">
    <property type="entry name" value="ABC_TRANSPORTER_2"/>
    <property type="match status" value="1"/>
</dbReference>
<dbReference type="InterPro" id="IPR003439">
    <property type="entry name" value="ABC_transporter-like_ATP-bd"/>
</dbReference>
<dbReference type="GO" id="GO:0140359">
    <property type="term" value="F:ABC-type transporter activity"/>
    <property type="evidence" value="ECO:0007669"/>
    <property type="project" value="InterPro"/>
</dbReference>
<dbReference type="GO" id="GO:0005319">
    <property type="term" value="F:lipid transporter activity"/>
    <property type="evidence" value="ECO:0007669"/>
    <property type="project" value="TreeGrafter"/>
</dbReference>
<dbReference type="EMBL" id="JBEDUW010000003">
    <property type="protein sequence ID" value="KAK9940236.1"/>
    <property type="molecule type" value="Genomic_DNA"/>
</dbReference>
<dbReference type="Gene3D" id="3.40.50.300">
    <property type="entry name" value="P-loop containing nucleotide triphosphate hydrolases"/>
    <property type="match status" value="1"/>
</dbReference>
<evidence type="ECO:0000313" key="12">
    <source>
        <dbReference type="EMBL" id="KAK9940236.1"/>
    </source>
</evidence>
<keyword evidence="13" id="KW-1185">Reference proteome</keyword>
<feature type="region of interest" description="Disordered" evidence="9">
    <location>
        <begin position="809"/>
        <end position="831"/>
    </location>
</feature>
<name>A0AAW1XUW6_RUBAR</name>